<organism evidence="1 2">
    <name type="scientific">Leptobrachium leishanense</name>
    <name type="common">Leishan spiny toad</name>
    <dbReference type="NCBI Taxonomy" id="445787"/>
    <lineage>
        <taxon>Eukaryota</taxon>
        <taxon>Metazoa</taxon>
        <taxon>Chordata</taxon>
        <taxon>Craniata</taxon>
        <taxon>Vertebrata</taxon>
        <taxon>Euteleostomi</taxon>
        <taxon>Amphibia</taxon>
        <taxon>Batrachia</taxon>
        <taxon>Anura</taxon>
        <taxon>Pelobatoidea</taxon>
        <taxon>Megophryidae</taxon>
        <taxon>Leptobrachium</taxon>
    </lineage>
</organism>
<dbReference type="GeneTree" id="ENSGT00940000154669"/>
<dbReference type="OrthoDB" id="9909555at2759"/>
<sequence>MKLFELSVLTDIEQFSSKNSTQNLTRHEKEALCQLAENREIVIKPADKGGGLVILSKEQYKKEALRILSDRTTYEPLSRDPTQDFVKLLDDLLNFGKSEEILNESEYSYLRISHPRIPFFYWLPKIHKDVSNPPGRPIISGVDSLTSLLSQYIDKQLQPYVLQSLSHFRDSINTWVKKHDVRHHNQVFIQYMFEILSKSCFSIFYM</sequence>
<evidence type="ECO:0000313" key="2">
    <source>
        <dbReference type="Proteomes" id="UP000694569"/>
    </source>
</evidence>
<dbReference type="Proteomes" id="UP000694569">
    <property type="component" value="Unplaced"/>
</dbReference>
<dbReference type="PANTHER" id="PTHR21301">
    <property type="entry name" value="REVERSE TRANSCRIPTASE"/>
    <property type="match status" value="1"/>
</dbReference>
<reference evidence="1" key="1">
    <citation type="submission" date="2025-08" db="UniProtKB">
        <authorList>
            <consortium name="Ensembl"/>
        </authorList>
    </citation>
    <scope>IDENTIFICATION</scope>
</reference>
<accession>A0A8C5PK16</accession>
<evidence type="ECO:0000313" key="1">
    <source>
        <dbReference type="Ensembl" id="ENSLLEP00000023865.1"/>
    </source>
</evidence>
<proteinExistence type="predicted"/>
<protein>
    <submittedName>
        <fullName evidence="1">Uncharacterized protein</fullName>
    </submittedName>
</protein>
<name>A0A8C5PK16_9ANUR</name>
<dbReference type="Ensembl" id="ENSLLET00000024779.1">
    <property type="protein sequence ID" value="ENSLLEP00000023865.1"/>
    <property type="gene ID" value="ENSLLEG00000015164.1"/>
</dbReference>
<dbReference type="PANTHER" id="PTHR21301:SF13">
    <property type="match status" value="1"/>
</dbReference>
<keyword evidence="2" id="KW-1185">Reference proteome</keyword>
<dbReference type="AlphaFoldDB" id="A0A8C5PK16"/>
<reference evidence="1" key="2">
    <citation type="submission" date="2025-09" db="UniProtKB">
        <authorList>
            <consortium name="Ensembl"/>
        </authorList>
    </citation>
    <scope>IDENTIFICATION</scope>
</reference>